<dbReference type="AlphaFoldDB" id="A0AAV3BH14"/>
<keyword evidence="1" id="KW-1133">Transmembrane helix</keyword>
<organism evidence="2 3">
    <name type="scientific">Yersinia pestis biovar Orientalis str. IP275</name>
    <dbReference type="NCBI Taxonomy" id="373665"/>
    <lineage>
        <taxon>Bacteria</taxon>
        <taxon>Pseudomonadati</taxon>
        <taxon>Pseudomonadota</taxon>
        <taxon>Gammaproteobacteria</taxon>
        <taxon>Enterobacterales</taxon>
        <taxon>Yersiniaceae</taxon>
        <taxon>Yersinia</taxon>
    </lineage>
</organism>
<comment type="caution">
    <text evidence="2">The sequence shown here is derived from an EMBL/GenBank/DDBJ whole genome shotgun (WGS) entry which is preliminary data.</text>
</comment>
<dbReference type="Proteomes" id="UP000004430">
    <property type="component" value="Unassembled WGS sequence"/>
</dbReference>
<evidence type="ECO:0000313" key="2">
    <source>
        <dbReference type="EMBL" id="EDR33065.1"/>
    </source>
</evidence>
<feature type="transmembrane region" description="Helical" evidence="1">
    <location>
        <begin position="14"/>
        <end position="32"/>
    </location>
</feature>
<keyword evidence="1" id="KW-0472">Membrane</keyword>
<keyword evidence="1" id="KW-0812">Transmembrane</keyword>
<protein>
    <recommendedName>
        <fullName evidence="4">Transposase</fullName>
    </recommendedName>
</protein>
<evidence type="ECO:0000256" key="1">
    <source>
        <dbReference type="SAM" id="Phobius"/>
    </source>
</evidence>
<sequence>MGKNHLSIGQQKQIVFWVVLELKVLLIYIFIVKLSRGE</sequence>
<gene>
    <name evidence="2" type="ORF">YPIP275_0842</name>
</gene>
<reference evidence="2 3" key="2">
    <citation type="submission" date="2010-03" db="EMBL/GenBank/DDBJ databases">
        <authorList>
            <person name="Payne S.H."/>
            <person name="Sutton G.G."/>
        </authorList>
    </citation>
    <scope>NUCLEOTIDE SEQUENCE [LARGE SCALE GENOMIC DNA]</scope>
    <source>
        <strain evidence="2 3">IP275</strain>
    </source>
</reference>
<reference evidence="2 3" key="1">
    <citation type="submission" date="2008-01" db="EMBL/GenBank/DDBJ databases">
        <title>Yersinia pestis Strain IP275 project at JCVI/TIGR.</title>
        <authorList>
            <person name="Ravel J."/>
            <person name="Eppinger M."/>
            <person name="Fricke W.F."/>
            <person name="Rosovitz M."/>
            <person name="Lindler L.E."/>
            <person name="Bearden S."/>
            <person name="Shriefer M."/>
        </authorList>
    </citation>
    <scope>NUCLEOTIDE SEQUENCE [LARGE SCALE GENOMIC DNA]</scope>
    <source>
        <strain evidence="2 3">IP275</strain>
    </source>
</reference>
<name>A0AAV3BH14_YERPE</name>
<evidence type="ECO:0008006" key="4">
    <source>
        <dbReference type="Google" id="ProtNLM"/>
    </source>
</evidence>
<proteinExistence type="predicted"/>
<accession>A0AAV3BH14</accession>
<evidence type="ECO:0000313" key="3">
    <source>
        <dbReference type="Proteomes" id="UP000004430"/>
    </source>
</evidence>
<dbReference type="EMBL" id="AAOS02000009">
    <property type="protein sequence ID" value="EDR33065.1"/>
    <property type="molecule type" value="Genomic_DNA"/>
</dbReference>